<evidence type="ECO:0000313" key="3">
    <source>
        <dbReference type="Proteomes" id="UP001549366"/>
    </source>
</evidence>
<name>A0ABV2SBN8_9GAMM</name>
<gene>
    <name evidence="2" type="ORF">V5J35_000378</name>
</gene>
<dbReference type="Proteomes" id="UP001549366">
    <property type="component" value="Unassembled WGS sequence"/>
</dbReference>
<feature type="region of interest" description="Disordered" evidence="1">
    <location>
        <begin position="100"/>
        <end position="123"/>
    </location>
</feature>
<dbReference type="EMBL" id="JBEWTB010000002">
    <property type="protein sequence ID" value="MET4755186.1"/>
    <property type="molecule type" value="Genomic_DNA"/>
</dbReference>
<protein>
    <submittedName>
        <fullName evidence="2">Uncharacterized protein</fullName>
    </submittedName>
</protein>
<reference evidence="2 3" key="1">
    <citation type="submission" date="2024-06" db="EMBL/GenBank/DDBJ databases">
        <title>Genomic Encyclopedia of Type Strains, Phase V (KMG-V): Genome sequencing to study the core and pangenomes of soil and plant-associated prokaryotes.</title>
        <authorList>
            <person name="Whitman W."/>
        </authorList>
    </citation>
    <scope>NUCLEOTIDE SEQUENCE [LARGE SCALE GENOMIC DNA]</scope>
    <source>
        <strain evidence="2 3">NE40</strain>
    </source>
</reference>
<accession>A0ABV2SBN8</accession>
<keyword evidence="3" id="KW-1185">Reference proteome</keyword>
<proteinExistence type="predicted"/>
<evidence type="ECO:0000256" key="1">
    <source>
        <dbReference type="SAM" id="MobiDB-lite"/>
    </source>
</evidence>
<evidence type="ECO:0000313" key="2">
    <source>
        <dbReference type="EMBL" id="MET4755186.1"/>
    </source>
</evidence>
<dbReference type="RefSeq" id="WP_354009634.1">
    <property type="nucleotide sequence ID" value="NZ_JBEWTA010000001.1"/>
</dbReference>
<comment type="caution">
    <text evidence="2">The sequence shown here is derived from an EMBL/GenBank/DDBJ whole genome shotgun (WGS) entry which is preliminary data.</text>
</comment>
<organism evidence="2 3">
    <name type="scientific">Endozoicomonas lisbonensis</name>
    <dbReference type="NCBI Taxonomy" id="3120522"/>
    <lineage>
        <taxon>Bacteria</taxon>
        <taxon>Pseudomonadati</taxon>
        <taxon>Pseudomonadota</taxon>
        <taxon>Gammaproteobacteria</taxon>
        <taxon>Oceanospirillales</taxon>
        <taxon>Endozoicomonadaceae</taxon>
        <taxon>Endozoicomonas</taxon>
    </lineage>
</organism>
<sequence length="373" mass="41349">MEIFCDQMVMYKYLFLFILVCLMASRAGAQNYVLYIQAKETKARIYVDLINDVEDESASPNWLWGFLNYYLSRRSGEVQAAVPPEEYEMNGYTYQSLSDAGPGGGLQGSDQSGAAVPESSETDVCPAEIVRQTVSSESVDKQPEALRSLHGVMVSTGNVHVSAWLEDGSPGEESQESPVFRVPGNRVEEFTRLMVSLMGMEGEQINTFSPMRRLGKYVFDSSANPRWKWGRWIAPFVGLAASGGAYAGFSLGVNGLGAGCVTTGAMCTPASTWFLGYTPFSSVYQIRFSFRWSSLPVTWEQITYLRQVASMLQCTGEYDLVASSLTSLTRQQDLTFRARMPAGVSADQLVTWLENLNRQYGSRFSIDVRPVSE</sequence>